<feature type="transmembrane region" description="Helical" evidence="6">
    <location>
        <begin position="84"/>
        <end position="104"/>
    </location>
</feature>
<feature type="transmembrane region" description="Helical" evidence="6">
    <location>
        <begin position="116"/>
        <end position="137"/>
    </location>
</feature>
<comment type="caution">
    <text evidence="8">The sequence shown here is derived from an EMBL/GenBank/DDBJ whole genome shotgun (WGS) entry which is preliminary data.</text>
</comment>
<feature type="compositionally biased region" description="Low complexity" evidence="5">
    <location>
        <begin position="261"/>
        <end position="277"/>
    </location>
</feature>
<keyword evidence="3 6" id="KW-1133">Transmembrane helix</keyword>
<accession>A0A642V5Z8</accession>
<evidence type="ECO:0000256" key="7">
    <source>
        <dbReference type="SAM" id="SignalP"/>
    </source>
</evidence>
<feature type="region of interest" description="Disordered" evidence="5">
    <location>
        <begin position="228"/>
        <end position="299"/>
    </location>
</feature>
<dbReference type="RefSeq" id="XP_034015058.1">
    <property type="nucleotide sequence ID" value="XM_034153640.1"/>
</dbReference>
<dbReference type="OrthoDB" id="2354757at2759"/>
<feature type="transmembrane region" description="Helical" evidence="6">
    <location>
        <begin position="143"/>
        <end position="168"/>
    </location>
</feature>
<dbReference type="InterPro" id="IPR051380">
    <property type="entry name" value="pH-response_reg_palI/RIM9"/>
</dbReference>
<evidence type="ECO:0000256" key="5">
    <source>
        <dbReference type="SAM" id="MobiDB-lite"/>
    </source>
</evidence>
<feature type="compositionally biased region" description="Polar residues" evidence="5">
    <location>
        <begin position="242"/>
        <end position="260"/>
    </location>
</feature>
<keyword evidence="9" id="KW-1185">Reference proteome</keyword>
<keyword evidence="7" id="KW-0732">Signal</keyword>
<reference evidence="8 9" key="1">
    <citation type="submission" date="2019-07" db="EMBL/GenBank/DDBJ databases">
        <title>Genome assembly of two rare yeast pathogens: Diutina rugosa and Trichomonascus ciferrii.</title>
        <authorList>
            <person name="Mixao V."/>
            <person name="Saus E."/>
            <person name="Hansen A."/>
            <person name="Lass-Flor C."/>
            <person name="Gabaldon T."/>
        </authorList>
    </citation>
    <scope>NUCLEOTIDE SEQUENCE [LARGE SCALE GENOMIC DNA]</scope>
    <source>
        <strain evidence="8 9">CBS 613</strain>
    </source>
</reference>
<organism evidence="8 9">
    <name type="scientific">Diutina rugosa</name>
    <name type="common">Yeast</name>
    <name type="synonym">Candida rugosa</name>
    <dbReference type="NCBI Taxonomy" id="5481"/>
    <lineage>
        <taxon>Eukaryota</taxon>
        <taxon>Fungi</taxon>
        <taxon>Dikarya</taxon>
        <taxon>Ascomycota</taxon>
        <taxon>Saccharomycotina</taxon>
        <taxon>Pichiomycetes</taxon>
        <taxon>Debaryomycetaceae</taxon>
        <taxon>Diutina</taxon>
    </lineage>
</organism>
<dbReference type="InterPro" id="IPR009571">
    <property type="entry name" value="SUR7/Rim9-like_fungi"/>
</dbReference>
<evidence type="ECO:0000256" key="3">
    <source>
        <dbReference type="ARBA" id="ARBA00022989"/>
    </source>
</evidence>
<feature type="compositionally biased region" description="Polar residues" evidence="5">
    <location>
        <begin position="450"/>
        <end position="466"/>
    </location>
</feature>
<dbReference type="EMBL" id="SWFT01000005">
    <property type="protein sequence ID" value="KAA8908570.1"/>
    <property type="molecule type" value="Genomic_DNA"/>
</dbReference>
<proteinExistence type="predicted"/>
<evidence type="ECO:0000256" key="1">
    <source>
        <dbReference type="ARBA" id="ARBA00004141"/>
    </source>
</evidence>
<feature type="compositionally biased region" description="Acidic residues" evidence="5">
    <location>
        <begin position="362"/>
        <end position="371"/>
    </location>
</feature>
<keyword evidence="2 6" id="KW-0812">Transmembrane</keyword>
<dbReference type="Pfam" id="PF06687">
    <property type="entry name" value="SUR7"/>
    <property type="match status" value="1"/>
</dbReference>
<evidence type="ECO:0000313" key="8">
    <source>
        <dbReference type="EMBL" id="KAA8908570.1"/>
    </source>
</evidence>
<protein>
    <recommendedName>
        <fullName evidence="10">PH-response regulator protein palI/RIM9</fullName>
    </recommendedName>
</protein>
<dbReference type="Proteomes" id="UP000449547">
    <property type="component" value="Unassembled WGS sequence"/>
</dbReference>
<gene>
    <name evidence="8" type="ORF">DIURU_000113</name>
</gene>
<feature type="compositionally biased region" description="Polar residues" evidence="5">
    <location>
        <begin position="426"/>
        <end position="438"/>
    </location>
</feature>
<comment type="subcellular location">
    <subcellularLocation>
        <location evidence="1">Membrane</location>
        <topology evidence="1">Multi-pass membrane protein</topology>
    </subcellularLocation>
</comment>
<evidence type="ECO:0000256" key="2">
    <source>
        <dbReference type="ARBA" id="ARBA00022692"/>
    </source>
</evidence>
<evidence type="ECO:0008006" key="10">
    <source>
        <dbReference type="Google" id="ProtNLM"/>
    </source>
</evidence>
<feature type="region of interest" description="Disordered" evidence="5">
    <location>
        <begin position="313"/>
        <end position="504"/>
    </location>
</feature>
<feature type="signal peptide" evidence="7">
    <location>
        <begin position="1"/>
        <end position="22"/>
    </location>
</feature>
<sequence length="504" mass="53140">MIGFHTVALVLLLAAFVFTLLASISGPVASTLVLAEASGVKYGIFGYTSSSQHFQGYPIHFSDVTNQPRDWVLSQDQRTNCAKAFVIAPIACGFSFFAVVGYLIGHFVWVGRIIGLVLNVIAALCSIAICVLVVLVFHPHVSAIGWLTVAAAGCALIAIIPGLLSLFLGTRKDADDRDDTSSYDENSNSYDGQKLDDKFGHVHTNVISLPHTNHNDNRSFAYQPKPQAVARPGNVAAVNGQPKYSTESKLTNKSSVDSTGATQPPVAPATVVPQSAPRVTPTAPYGQQQASRVTPGAAYGQSTQFSHNQAVQNAQPGVGASAPISRSTVGGANQAATTGTTPYPTGSWGPQQAQPQPRPLSDSDEFDDEDNLGGAGHGGYPSDSDSDFTSVSQRAPNPNYEQPPAPPPHRGVVPGAGGPGVVPSAFAQNQSFHQQQSPGRMPGQPYHGQLQPQRPTVSEQALSSNPDFGFPQARRRQAGFVPVAARYKPQAAGRPPAANRPGYY</sequence>
<dbReference type="PANTHER" id="PTHR28013:SF3">
    <property type="entry name" value="PROTEIN DCV1-RELATED"/>
    <property type="match status" value="1"/>
</dbReference>
<dbReference type="VEuPathDB" id="FungiDB:DIURU_000113"/>
<evidence type="ECO:0000256" key="4">
    <source>
        <dbReference type="ARBA" id="ARBA00023136"/>
    </source>
</evidence>
<dbReference type="OMA" id="HKPFTEL"/>
<dbReference type="GO" id="GO:0005886">
    <property type="term" value="C:plasma membrane"/>
    <property type="evidence" value="ECO:0007669"/>
    <property type="project" value="InterPro"/>
</dbReference>
<feature type="compositionally biased region" description="Low complexity" evidence="5">
    <location>
        <begin position="328"/>
        <end position="350"/>
    </location>
</feature>
<dbReference type="AlphaFoldDB" id="A0A642V5Z8"/>
<dbReference type="GeneID" id="54778766"/>
<dbReference type="PANTHER" id="PTHR28013">
    <property type="entry name" value="PROTEIN DCV1-RELATED"/>
    <property type="match status" value="1"/>
</dbReference>
<feature type="compositionally biased region" description="Low complexity" evidence="5">
    <location>
        <begin position="489"/>
        <end position="504"/>
    </location>
</feature>
<feature type="region of interest" description="Disordered" evidence="5">
    <location>
        <begin position="174"/>
        <end position="195"/>
    </location>
</feature>
<evidence type="ECO:0000313" key="9">
    <source>
        <dbReference type="Proteomes" id="UP000449547"/>
    </source>
</evidence>
<dbReference type="GO" id="GO:0032153">
    <property type="term" value="C:cell division site"/>
    <property type="evidence" value="ECO:0007669"/>
    <property type="project" value="TreeGrafter"/>
</dbReference>
<dbReference type="GO" id="GO:0035838">
    <property type="term" value="C:growing cell tip"/>
    <property type="evidence" value="ECO:0007669"/>
    <property type="project" value="TreeGrafter"/>
</dbReference>
<name>A0A642V5Z8_DIURU</name>
<keyword evidence="4 6" id="KW-0472">Membrane</keyword>
<evidence type="ECO:0000256" key="6">
    <source>
        <dbReference type="SAM" id="Phobius"/>
    </source>
</evidence>
<feature type="chain" id="PRO_5024970454" description="PH-response regulator protein palI/RIM9" evidence="7">
    <location>
        <begin position="23"/>
        <end position="504"/>
    </location>
</feature>